<evidence type="ECO:0000313" key="3">
    <source>
        <dbReference type="EMBL" id="KAF2457807.1"/>
    </source>
</evidence>
<dbReference type="PANTHER" id="PTHR47942:SF105">
    <property type="entry name" value="ATPASE EXPRESSION PROTEIN 3"/>
    <property type="match status" value="1"/>
</dbReference>
<dbReference type="OrthoDB" id="185373at2759"/>
<evidence type="ECO:0000256" key="1">
    <source>
        <dbReference type="ARBA" id="ARBA00022737"/>
    </source>
</evidence>
<sequence>MARRQKQVVRRSQTARPAAAAKARRGDGEDGEEGEDGEGGGGQLSVAERGKLRRELQYLKDPLHFAEHVRKLLRKQEKEEWAVALLRLASKQMRCTVGWNHLIDHQMGQDKVKAALKSFNEMKKRGQKPDSHTYLLMFRGLAYHAHYPQALTKAISLYHAMHGPQSTIKPSIIHSNAVIKVCARAGDMDALWGVVAKLTENGSGSADTTTYTTILNAMRTYALKPGPRDIDADQVAESREEIIIQGRQMWEDIIRRWRAGDLLLDTRTVCAMGRLLLIGSRPRDWDDVLSLVQQTMNITRLVPRLGTEARSRAGVPQIRAPYTPKSMKDDSVFDDGAHAPGSEFASFDAPTVVQTGRKKNGSFAYVRPDNNTLSLILEACLKTIAKNPAVEYMDLLTDPDTYGIVPDADNVHIYLRILRQSRSSAAAAELLQDLEKRSRWKKLAFPFSAKTFRIAMSAAVRDKNNPNALAKATTMVDIMGRSKVQFDARSAAMYVDLASEADVDGKAAVAALERFNPDNYGLRQLAALGRGIRGKLVSSEERVDVIDLLKRLQAAYDRLFERKLVPEEQKEEVEEKRKKVSAIILQASQNFKQGQRSGGGRKGRKGTEANEDVD</sequence>
<dbReference type="EMBL" id="MU001679">
    <property type="protein sequence ID" value="KAF2457807.1"/>
    <property type="molecule type" value="Genomic_DNA"/>
</dbReference>
<dbReference type="InterPro" id="IPR051222">
    <property type="entry name" value="PPR/CCM1_RNA-binding"/>
</dbReference>
<feature type="compositionally biased region" description="Low complexity" evidence="2">
    <location>
        <begin position="10"/>
        <end position="21"/>
    </location>
</feature>
<dbReference type="Gene3D" id="1.25.40.10">
    <property type="entry name" value="Tetratricopeptide repeat domain"/>
    <property type="match status" value="1"/>
</dbReference>
<accession>A0A6A6P206</accession>
<feature type="compositionally biased region" description="Acidic residues" evidence="2">
    <location>
        <begin position="29"/>
        <end position="38"/>
    </location>
</feature>
<dbReference type="Proteomes" id="UP000799766">
    <property type="component" value="Unassembled WGS sequence"/>
</dbReference>
<keyword evidence="4" id="KW-1185">Reference proteome</keyword>
<reference evidence="3" key="1">
    <citation type="journal article" date="2020" name="Stud. Mycol.">
        <title>101 Dothideomycetes genomes: a test case for predicting lifestyles and emergence of pathogens.</title>
        <authorList>
            <person name="Haridas S."/>
            <person name="Albert R."/>
            <person name="Binder M."/>
            <person name="Bloem J."/>
            <person name="Labutti K."/>
            <person name="Salamov A."/>
            <person name="Andreopoulos B."/>
            <person name="Baker S."/>
            <person name="Barry K."/>
            <person name="Bills G."/>
            <person name="Bluhm B."/>
            <person name="Cannon C."/>
            <person name="Castanera R."/>
            <person name="Culley D."/>
            <person name="Daum C."/>
            <person name="Ezra D."/>
            <person name="Gonzalez J."/>
            <person name="Henrissat B."/>
            <person name="Kuo A."/>
            <person name="Liang C."/>
            <person name="Lipzen A."/>
            <person name="Lutzoni F."/>
            <person name="Magnuson J."/>
            <person name="Mondo S."/>
            <person name="Nolan M."/>
            <person name="Ohm R."/>
            <person name="Pangilinan J."/>
            <person name="Park H.-J."/>
            <person name="Ramirez L."/>
            <person name="Alfaro M."/>
            <person name="Sun H."/>
            <person name="Tritt A."/>
            <person name="Yoshinaga Y."/>
            <person name="Zwiers L.-H."/>
            <person name="Turgeon B."/>
            <person name="Goodwin S."/>
            <person name="Spatafora J."/>
            <person name="Crous P."/>
            <person name="Grigoriev I."/>
        </authorList>
    </citation>
    <scope>NUCLEOTIDE SEQUENCE</scope>
    <source>
        <strain evidence="3">ATCC 16933</strain>
    </source>
</reference>
<feature type="region of interest" description="Disordered" evidence="2">
    <location>
        <begin position="1"/>
        <end position="47"/>
    </location>
</feature>
<name>A0A6A6P206_9PEZI</name>
<dbReference type="AlphaFoldDB" id="A0A6A6P206"/>
<proteinExistence type="predicted"/>
<dbReference type="InterPro" id="IPR002885">
    <property type="entry name" value="PPR_rpt"/>
</dbReference>
<evidence type="ECO:0008006" key="5">
    <source>
        <dbReference type="Google" id="ProtNLM"/>
    </source>
</evidence>
<keyword evidence="1" id="KW-0677">Repeat</keyword>
<organism evidence="3 4">
    <name type="scientific">Lineolata rhizophorae</name>
    <dbReference type="NCBI Taxonomy" id="578093"/>
    <lineage>
        <taxon>Eukaryota</taxon>
        <taxon>Fungi</taxon>
        <taxon>Dikarya</taxon>
        <taxon>Ascomycota</taxon>
        <taxon>Pezizomycotina</taxon>
        <taxon>Dothideomycetes</taxon>
        <taxon>Dothideomycetes incertae sedis</taxon>
        <taxon>Lineolatales</taxon>
        <taxon>Lineolataceae</taxon>
        <taxon>Lineolata</taxon>
    </lineage>
</organism>
<evidence type="ECO:0000313" key="4">
    <source>
        <dbReference type="Proteomes" id="UP000799766"/>
    </source>
</evidence>
<protein>
    <recommendedName>
        <fullName evidence="5">Pentatricopeptide repeat protein</fullName>
    </recommendedName>
</protein>
<dbReference type="InterPro" id="IPR011990">
    <property type="entry name" value="TPR-like_helical_dom_sf"/>
</dbReference>
<dbReference type="Pfam" id="PF13041">
    <property type="entry name" value="PPR_2"/>
    <property type="match status" value="1"/>
</dbReference>
<gene>
    <name evidence="3" type="ORF">BDY21DRAFT_284949</name>
</gene>
<dbReference type="PANTHER" id="PTHR47942">
    <property type="entry name" value="TETRATRICOPEPTIDE REPEAT (TPR)-LIKE SUPERFAMILY PROTEIN-RELATED"/>
    <property type="match status" value="1"/>
</dbReference>
<evidence type="ECO:0000256" key="2">
    <source>
        <dbReference type="SAM" id="MobiDB-lite"/>
    </source>
</evidence>
<feature type="region of interest" description="Disordered" evidence="2">
    <location>
        <begin position="588"/>
        <end position="614"/>
    </location>
</feature>